<reference evidence="1 2" key="1">
    <citation type="submission" date="2020-06" db="EMBL/GenBank/DDBJ databases">
        <title>Photobacterium damselae subsp. damselae comparative genomics.</title>
        <authorList>
            <person name="Osorio C.R."/>
        </authorList>
    </citation>
    <scope>NUCLEOTIDE SEQUENCE [LARGE SCALE GENOMIC DNA]</scope>
    <source>
        <strain evidence="1 2">TW250/03</strain>
    </source>
</reference>
<evidence type="ECO:0000313" key="2">
    <source>
        <dbReference type="Proteomes" id="UP000533429"/>
    </source>
</evidence>
<accession>A0A850QQK1</accession>
<dbReference type="EMBL" id="JABXOR010000596">
    <property type="protein sequence ID" value="NVP00453.1"/>
    <property type="molecule type" value="Genomic_DNA"/>
</dbReference>
<evidence type="ECO:0000313" key="1">
    <source>
        <dbReference type="EMBL" id="NVP00453.1"/>
    </source>
</evidence>
<sequence length="57" mass="6768">MKTKGFTESKILSENEYRMVLKRIEAIFDAEPDTPEGDELEKLVTWVEAYEEEHFPF</sequence>
<protein>
    <recommendedName>
        <fullName evidence="3">Transcriptional regulator</fullName>
    </recommendedName>
</protein>
<proteinExistence type="predicted"/>
<name>A0A850QQK1_PHODD</name>
<organism evidence="1 2">
    <name type="scientific">Photobacterium damselae subsp. damselae</name>
    <name type="common">Listonella damsela</name>
    <dbReference type="NCBI Taxonomy" id="85581"/>
    <lineage>
        <taxon>Bacteria</taxon>
        <taxon>Pseudomonadati</taxon>
        <taxon>Pseudomonadota</taxon>
        <taxon>Gammaproteobacteria</taxon>
        <taxon>Vibrionales</taxon>
        <taxon>Vibrionaceae</taxon>
        <taxon>Photobacterium</taxon>
    </lineage>
</organism>
<evidence type="ECO:0008006" key="3">
    <source>
        <dbReference type="Google" id="ProtNLM"/>
    </source>
</evidence>
<dbReference type="AlphaFoldDB" id="A0A850QQK1"/>
<gene>
    <name evidence="1" type="ORF">HWA77_09560</name>
</gene>
<comment type="caution">
    <text evidence="1">The sequence shown here is derived from an EMBL/GenBank/DDBJ whole genome shotgun (WGS) entry which is preliminary data.</text>
</comment>
<dbReference type="Proteomes" id="UP000533429">
    <property type="component" value="Unassembled WGS sequence"/>
</dbReference>